<comment type="subcellular location">
    <subcellularLocation>
        <location evidence="1">Endoplasmic reticulum</location>
    </subcellularLocation>
</comment>
<dbReference type="InterPro" id="IPR039042">
    <property type="entry name" value="Alg13-like"/>
</dbReference>
<accession>A0ABW2ZL85</accession>
<proteinExistence type="inferred from homology"/>
<dbReference type="PANTHER" id="PTHR12867:SF6">
    <property type="entry name" value="N-ACETYLGLUCOSAMINYLDIPHOSPHODOLICHOL N-ACETYLGLUCOSAMINYLTRANSFERASE"/>
    <property type="match status" value="1"/>
</dbReference>
<gene>
    <name evidence="7" type="ORF">ACFQZI_18600</name>
</gene>
<feature type="domain" description="Glycosyl transferase family 28 C-terminal" evidence="6">
    <location>
        <begin position="1"/>
        <end position="135"/>
    </location>
</feature>
<keyword evidence="4" id="KW-0808">Transferase</keyword>
<dbReference type="SUPFAM" id="SSF53756">
    <property type="entry name" value="UDP-Glycosyltransferase/glycogen phosphorylase"/>
    <property type="match status" value="1"/>
</dbReference>
<evidence type="ECO:0000259" key="6">
    <source>
        <dbReference type="Pfam" id="PF04101"/>
    </source>
</evidence>
<evidence type="ECO:0000256" key="1">
    <source>
        <dbReference type="ARBA" id="ARBA00004240"/>
    </source>
</evidence>
<dbReference type="Pfam" id="PF04101">
    <property type="entry name" value="Glyco_tran_28_C"/>
    <property type="match status" value="1"/>
</dbReference>
<keyword evidence="8" id="KW-1185">Reference proteome</keyword>
<dbReference type="PANTHER" id="PTHR12867">
    <property type="entry name" value="GLYCOSYL TRANSFERASE-RELATED"/>
    <property type="match status" value="1"/>
</dbReference>
<keyword evidence="5" id="KW-0256">Endoplasmic reticulum</keyword>
<reference evidence="8" key="1">
    <citation type="journal article" date="2019" name="Int. J. Syst. Evol. Microbiol.">
        <title>The Global Catalogue of Microorganisms (GCM) 10K type strain sequencing project: providing services to taxonomists for standard genome sequencing and annotation.</title>
        <authorList>
            <consortium name="The Broad Institute Genomics Platform"/>
            <consortium name="The Broad Institute Genome Sequencing Center for Infectious Disease"/>
            <person name="Wu L."/>
            <person name="Ma J."/>
        </authorList>
    </citation>
    <scope>NUCLEOTIDE SEQUENCE [LARGE SCALE GENOMIC DNA]</scope>
    <source>
        <strain evidence="8">CCUG 60742</strain>
    </source>
</reference>
<evidence type="ECO:0000256" key="3">
    <source>
        <dbReference type="ARBA" id="ARBA00022676"/>
    </source>
</evidence>
<comment type="caution">
    <text evidence="7">The sequence shown here is derived from an EMBL/GenBank/DDBJ whole genome shotgun (WGS) entry which is preliminary data.</text>
</comment>
<evidence type="ECO:0000256" key="4">
    <source>
        <dbReference type="ARBA" id="ARBA00022679"/>
    </source>
</evidence>
<comment type="similarity">
    <text evidence="2">Belongs to the glycosyltransferase 28 family.</text>
</comment>
<dbReference type="Gene3D" id="3.40.50.2000">
    <property type="entry name" value="Glycogen Phosphorylase B"/>
    <property type="match status" value="1"/>
</dbReference>
<sequence>MIFVTTGTQEPFDRLLKAVDVIASKLNNVPFHVQAFSKNYKATHVKISEFMTPDDFDQNIKNATLIISHAGMGTIISALVKAKPIVIMPRLLKYNEHRNEHQLATAKKLDDLKFVHVAYDEDELIAKILEIWPDKIESLHQVGEQASTELLASLGNYIKK</sequence>
<evidence type="ECO:0000256" key="2">
    <source>
        <dbReference type="ARBA" id="ARBA00006962"/>
    </source>
</evidence>
<dbReference type="EMBL" id="JBHTIA010000013">
    <property type="protein sequence ID" value="MFD0766876.1"/>
    <property type="molecule type" value="Genomic_DNA"/>
</dbReference>
<name>A0ABW2ZL85_9SPHI</name>
<evidence type="ECO:0000256" key="5">
    <source>
        <dbReference type="ARBA" id="ARBA00022824"/>
    </source>
</evidence>
<protein>
    <submittedName>
        <fullName evidence="7">Glycosyltransferase</fullName>
    </submittedName>
</protein>
<dbReference type="InterPro" id="IPR007235">
    <property type="entry name" value="Glyco_trans_28_C"/>
</dbReference>
<evidence type="ECO:0000313" key="8">
    <source>
        <dbReference type="Proteomes" id="UP001597073"/>
    </source>
</evidence>
<evidence type="ECO:0000313" key="7">
    <source>
        <dbReference type="EMBL" id="MFD0766876.1"/>
    </source>
</evidence>
<dbReference type="Proteomes" id="UP001597073">
    <property type="component" value="Unassembled WGS sequence"/>
</dbReference>
<organism evidence="7 8">
    <name type="scientific">Mucilaginibacter lutimaris</name>
    <dbReference type="NCBI Taxonomy" id="931629"/>
    <lineage>
        <taxon>Bacteria</taxon>
        <taxon>Pseudomonadati</taxon>
        <taxon>Bacteroidota</taxon>
        <taxon>Sphingobacteriia</taxon>
        <taxon>Sphingobacteriales</taxon>
        <taxon>Sphingobacteriaceae</taxon>
        <taxon>Mucilaginibacter</taxon>
    </lineage>
</organism>
<keyword evidence="3" id="KW-0328">Glycosyltransferase</keyword>
<dbReference type="RefSeq" id="WP_377145188.1">
    <property type="nucleotide sequence ID" value="NZ_JBHTIA010000013.1"/>
</dbReference>